<dbReference type="SUPFAM" id="SSF48652">
    <property type="entry name" value="Tetraspanin"/>
    <property type="match status" value="1"/>
</dbReference>
<dbReference type="PANTHER" id="PTHR19282">
    <property type="entry name" value="TETRASPANIN"/>
    <property type="match status" value="1"/>
</dbReference>
<gene>
    <name evidence="6" type="primary">106081339</name>
</gene>
<evidence type="ECO:0008006" key="8">
    <source>
        <dbReference type="Google" id="ProtNLM"/>
    </source>
</evidence>
<dbReference type="AlphaFoldDB" id="A0A1I8PWW3"/>
<name>A0A1I8PWW3_STOCA</name>
<evidence type="ECO:0000313" key="7">
    <source>
        <dbReference type="Proteomes" id="UP000095300"/>
    </source>
</evidence>
<feature type="transmembrane region" description="Helical" evidence="5">
    <location>
        <begin position="47"/>
        <end position="70"/>
    </location>
</feature>
<dbReference type="PANTHER" id="PTHR19282:SF456">
    <property type="entry name" value="CD63 MOLECULE"/>
    <property type="match status" value="1"/>
</dbReference>
<dbReference type="InterPro" id="IPR008952">
    <property type="entry name" value="Tetraspanin_EC2_sf"/>
</dbReference>
<evidence type="ECO:0000256" key="5">
    <source>
        <dbReference type="SAM" id="Phobius"/>
    </source>
</evidence>
<dbReference type="EnsemblMetazoa" id="SCAU011867-RA">
    <property type="protein sequence ID" value="SCAU011867-PA"/>
    <property type="gene ID" value="SCAU011867"/>
</dbReference>
<dbReference type="KEGG" id="scac:106081339"/>
<keyword evidence="3 5" id="KW-1133">Transmembrane helix</keyword>
<evidence type="ECO:0000256" key="4">
    <source>
        <dbReference type="ARBA" id="ARBA00023136"/>
    </source>
</evidence>
<feature type="transmembrane region" description="Helical" evidence="5">
    <location>
        <begin position="76"/>
        <end position="96"/>
    </location>
</feature>
<proteinExistence type="predicted"/>
<dbReference type="InterPro" id="IPR018499">
    <property type="entry name" value="Tetraspanin/Peripherin"/>
</dbReference>
<keyword evidence="4 5" id="KW-0472">Membrane</keyword>
<protein>
    <recommendedName>
        <fullName evidence="8">Tetraspanin</fullName>
    </recommendedName>
</protein>
<reference evidence="6" key="1">
    <citation type="submission" date="2020-05" db="UniProtKB">
        <authorList>
            <consortium name="EnsemblMetazoa"/>
        </authorList>
    </citation>
    <scope>IDENTIFICATION</scope>
    <source>
        <strain evidence="6">USDA</strain>
    </source>
</reference>
<evidence type="ECO:0000256" key="1">
    <source>
        <dbReference type="ARBA" id="ARBA00004141"/>
    </source>
</evidence>
<keyword evidence="2 5" id="KW-0812">Transmembrane</keyword>
<keyword evidence="7" id="KW-1185">Reference proteome</keyword>
<comment type="subcellular location">
    <subcellularLocation>
        <location evidence="1">Membrane</location>
        <topology evidence="1">Multi-pass membrane protein</topology>
    </subcellularLocation>
</comment>
<evidence type="ECO:0000313" key="6">
    <source>
        <dbReference type="EnsemblMetazoa" id="SCAU011867-PA"/>
    </source>
</evidence>
<feature type="transmembrane region" description="Helical" evidence="5">
    <location>
        <begin position="12"/>
        <end position="35"/>
    </location>
</feature>
<evidence type="ECO:0000256" key="2">
    <source>
        <dbReference type="ARBA" id="ARBA00022692"/>
    </source>
</evidence>
<dbReference type="Gene3D" id="1.10.1450.10">
    <property type="entry name" value="Tetraspanin"/>
    <property type="match status" value="1"/>
</dbReference>
<dbReference type="OrthoDB" id="6239677at2759"/>
<organism evidence="6 7">
    <name type="scientific">Stomoxys calcitrans</name>
    <name type="common">Stable fly</name>
    <name type="synonym">Conops calcitrans</name>
    <dbReference type="NCBI Taxonomy" id="35570"/>
    <lineage>
        <taxon>Eukaryota</taxon>
        <taxon>Metazoa</taxon>
        <taxon>Ecdysozoa</taxon>
        <taxon>Arthropoda</taxon>
        <taxon>Hexapoda</taxon>
        <taxon>Insecta</taxon>
        <taxon>Pterygota</taxon>
        <taxon>Neoptera</taxon>
        <taxon>Endopterygota</taxon>
        <taxon>Diptera</taxon>
        <taxon>Brachycera</taxon>
        <taxon>Muscomorpha</taxon>
        <taxon>Muscoidea</taxon>
        <taxon>Muscidae</taxon>
        <taxon>Stomoxys</taxon>
    </lineage>
</organism>
<dbReference type="Proteomes" id="UP000095300">
    <property type="component" value="Unassembled WGS sequence"/>
</dbReference>
<sequence length="220" mass="24960">MGCGESTLKFSLFVLNILCFIFGVLTLSACIYALIEFEFCEAVKIPCILGCILSSILFLNSILGCCGAYHSAVHLTWIYSIIMLLLMGAQIAVIFLQPVDFHKVATEFVDKVWNDTDISNEYLMSSYEIKYECCGRFGPNDYKMMNETIPTSCYIYHNNTIATNLFEDGCIDKMTEMYSTNQRVEDISDWTLVGLEGLCAVIGCMMAITMKNVQRRKYYH</sequence>
<accession>A0A1I8PWW3</accession>
<evidence type="ECO:0000256" key="3">
    <source>
        <dbReference type="ARBA" id="ARBA00022989"/>
    </source>
</evidence>
<dbReference type="GO" id="GO:0005886">
    <property type="term" value="C:plasma membrane"/>
    <property type="evidence" value="ECO:0007669"/>
    <property type="project" value="TreeGrafter"/>
</dbReference>
<dbReference type="CDD" id="cd03127">
    <property type="entry name" value="tetraspanin_LEL"/>
    <property type="match status" value="1"/>
</dbReference>
<dbReference type="VEuPathDB" id="VectorBase:SCAU011867"/>
<dbReference type="STRING" id="35570.A0A1I8PWW3"/>
<dbReference type="Pfam" id="PF00335">
    <property type="entry name" value="Tetraspanin"/>
    <property type="match status" value="1"/>
</dbReference>